<accession>A0A5C7HQ67</accession>
<dbReference type="AlphaFoldDB" id="A0A5C7HQ67"/>
<dbReference type="Proteomes" id="UP000323000">
    <property type="component" value="Chromosome 7"/>
</dbReference>
<dbReference type="OrthoDB" id="10512877at2759"/>
<evidence type="ECO:0000313" key="2">
    <source>
        <dbReference type="Proteomes" id="UP000323000"/>
    </source>
</evidence>
<proteinExistence type="predicted"/>
<reference evidence="2" key="1">
    <citation type="journal article" date="2019" name="Gigascience">
        <title>De novo genome assembly of the endangered Acer yangbiense, a plant species with extremely small populations endemic to Yunnan Province, China.</title>
        <authorList>
            <person name="Yang J."/>
            <person name="Wariss H.M."/>
            <person name="Tao L."/>
            <person name="Zhang R."/>
            <person name="Yun Q."/>
            <person name="Hollingsworth P."/>
            <person name="Dao Z."/>
            <person name="Luo G."/>
            <person name="Guo H."/>
            <person name="Ma Y."/>
            <person name="Sun W."/>
        </authorList>
    </citation>
    <scope>NUCLEOTIDE SEQUENCE [LARGE SCALE GENOMIC DNA]</scope>
    <source>
        <strain evidence="2">cv. Malutang</strain>
    </source>
</reference>
<evidence type="ECO:0000313" key="1">
    <source>
        <dbReference type="EMBL" id="TXG59190.1"/>
    </source>
</evidence>
<gene>
    <name evidence="1" type="ORF">EZV62_017019</name>
</gene>
<sequence length="239" mass="27192">MEPVALTLRSVVITVHGDESGNAFLWPGSSHSSTFHLIANFLWHRKPFYELGPLISLAKDNTQMSSQYAATTSTSISTGVHKKEVVHEQRNKSQHSQLSSSTTVKCAYCSKTQDWNEDCYGVFADRPDSNLFKKIFPDHYTHANVPWRILRCNLTGTAGVLYPRLKSYSHVCKRALDSLVDKLQRDIKCGQGQVYVKDHFRYAIFSMLVLRCYGDIIEECNIQEGVQYSRARLHARSIE</sequence>
<organism evidence="1 2">
    <name type="scientific">Acer yangbiense</name>
    <dbReference type="NCBI Taxonomy" id="1000413"/>
    <lineage>
        <taxon>Eukaryota</taxon>
        <taxon>Viridiplantae</taxon>
        <taxon>Streptophyta</taxon>
        <taxon>Embryophyta</taxon>
        <taxon>Tracheophyta</taxon>
        <taxon>Spermatophyta</taxon>
        <taxon>Magnoliopsida</taxon>
        <taxon>eudicotyledons</taxon>
        <taxon>Gunneridae</taxon>
        <taxon>Pentapetalae</taxon>
        <taxon>rosids</taxon>
        <taxon>malvids</taxon>
        <taxon>Sapindales</taxon>
        <taxon>Sapindaceae</taxon>
        <taxon>Hippocastanoideae</taxon>
        <taxon>Acereae</taxon>
        <taxon>Acer</taxon>
    </lineage>
</organism>
<name>A0A5C7HQ67_9ROSI</name>
<keyword evidence="2" id="KW-1185">Reference proteome</keyword>
<comment type="caution">
    <text evidence="1">The sequence shown here is derived from an EMBL/GenBank/DDBJ whole genome shotgun (WGS) entry which is preliminary data.</text>
</comment>
<protein>
    <submittedName>
        <fullName evidence="1">Uncharacterized protein</fullName>
    </submittedName>
</protein>
<dbReference type="EMBL" id="VAHF01000007">
    <property type="protein sequence ID" value="TXG59190.1"/>
    <property type="molecule type" value="Genomic_DNA"/>
</dbReference>